<dbReference type="RefSeq" id="WP_207575206.1">
    <property type="nucleotide sequence ID" value="NZ_JAFNME010000014.1"/>
</dbReference>
<dbReference type="NCBIfam" id="TIGR03317">
    <property type="entry name" value="ygfZ_signature"/>
    <property type="match status" value="1"/>
</dbReference>
<name>A0A939GYN2_9BURK</name>
<protein>
    <submittedName>
        <fullName evidence="2">Folate-binding protein YgfZ</fullName>
    </submittedName>
</protein>
<evidence type="ECO:0000313" key="3">
    <source>
        <dbReference type="Proteomes" id="UP000664731"/>
    </source>
</evidence>
<accession>A0A939GYN2</accession>
<evidence type="ECO:0000313" key="2">
    <source>
        <dbReference type="EMBL" id="MBO1249742.1"/>
    </source>
</evidence>
<proteinExistence type="predicted"/>
<feature type="compositionally biased region" description="Basic and acidic residues" evidence="1">
    <location>
        <begin position="1"/>
        <end position="11"/>
    </location>
</feature>
<dbReference type="Gene3D" id="2.40.30.160">
    <property type="match status" value="1"/>
</dbReference>
<dbReference type="InterPro" id="IPR017703">
    <property type="entry name" value="YgfZ/GCV_T_CS"/>
</dbReference>
<dbReference type="GO" id="GO:0016226">
    <property type="term" value="P:iron-sulfur cluster assembly"/>
    <property type="evidence" value="ECO:0007669"/>
    <property type="project" value="TreeGrafter"/>
</dbReference>
<dbReference type="PANTHER" id="PTHR22602:SF0">
    <property type="entry name" value="TRANSFERASE CAF17, MITOCHONDRIAL-RELATED"/>
    <property type="match status" value="1"/>
</dbReference>
<keyword evidence="3" id="KW-1185">Reference proteome</keyword>
<dbReference type="EMBL" id="JAFNME010000014">
    <property type="protein sequence ID" value="MBO1249742.1"/>
    <property type="molecule type" value="Genomic_DNA"/>
</dbReference>
<sequence length="313" mass="33210">MPFKGKSRDDNSPMTETFSGASPLPHWGVIRARGADAAQFIHGQLSQDFVLLGPDQARLAAFCNAKGRMQASFIGIKPDAQTILLVCERSLLAQTLKRLRMFVLRAQCQLDDASEAFALWGLVGASVPAPCASAWQVHSDGTAHTIGLPPGADHARALWLAPADTAPPPVPQLPTATWQWLEVMSAVPLVSAAVYEQFVPQMLNYESVGGVNFKKGCYPGQEVVARSQFRGTLKRRAYLAQAAGAVAPGDEVFAINNADEPAGLVVISAPNPGNNGQWSAVIAIQTKAAAQALQANGVALALLPLPYPLLDDI</sequence>
<dbReference type="InterPro" id="IPR045179">
    <property type="entry name" value="YgfZ/GcvT"/>
</dbReference>
<dbReference type="PANTHER" id="PTHR22602">
    <property type="entry name" value="TRANSFERASE CAF17, MITOCHONDRIAL-RELATED"/>
    <property type="match status" value="1"/>
</dbReference>
<dbReference type="Proteomes" id="UP000664731">
    <property type="component" value="Unassembled WGS sequence"/>
</dbReference>
<dbReference type="AlphaFoldDB" id="A0A939GYN2"/>
<evidence type="ECO:0000256" key="1">
    <source>
        <dbReference type="SAM" id="MobiDB-lite"/>
    </source>
</evidence>
<dbReference type="Gene3D" id="3.30.70.1400">
    <property type="entry name" value="Aminomethyltransferase beta-barrel domains"/>
    <property type="match status" value="1"/>
</dbReference>
<feature type="region of interest" description="Disordered" evidence="1">
    <location>
        <begin position="1"/>
        <end position="20"/>
    </location>
</feature>
<gene>
    <name evidence="2" type="ORF">J1777_07895</name>
</gene>
<dbReference type="SUPFAM" id="SSF103025">
    <property type="entry name" value="Folate-binding domain"/>
    <property type="match status" value="1"/>
</dbReference>
<comment type="caution">
    <text evidence="2">The sequence shown here is derived from an EMBL/GenBank/DDBJ whole genome shotgun (WGS) entry which is preliminary data.</text>
</comment>
<organism evidence="2 3">
    <name type="scientific">Comamonas denitrificans</name>
    <dbReference type="NCBI Taxonomy" id="117506"/>
    <lineage>
        <taxon>Bacteria</taxon>
        <taxon>Pseudomonadati</taxon>
        <taxon>Pseudomonadota</taxon>
        <taxon>Betaproteobacteria</taxon>
        <taxon>Burkholderiales</taxon>
        <taxon>Comamonadaceae</taxon>
        <taxon>Comamonas</taxon>
    </lineage>
</organism>
<reference evidence="2" key="1">
    <citation type="submission" date="2021-03" db="EMBL/GenBank/DDBJ databases">
        <title>Comamonas denitrificans.</title>
        <authorList>
            <person name="Finster K."/>
        </authorList>
    </citation>
    <scope>NUCLEOTIDE SEQUENCE</scope>
    <source>
        <strain evidence="2">MM2021_4</strain>
    </source>
</reference>